<evidence type="ECO:0008006" key="4">
    <source>
        <dbReference type="Google" id="ProtNLM"/>
    </source>
</evidence>
<reference evidence="2" key="1">
    <citation type="submission" date="2021-12" db="EMBL/GenBank/DDBJ databases">
        <title>Comparative genomics, transcriptomics and evolutionary studies reveal genomic signatures of adaptation to plant cell wall in hemibiotrophic fungi.</title>
        <authorList>
            <consortium name="DOE Joint Genome Institute"/>
            <person name="Baroncelli R."/>
            <person name="Diaz J.F."/>
            <person name="Benocci T."/>
            <person name="Peng M."/>
            <person name="Battaglia E."/>
            <person name="Haridas S."/>
            <person name="Andreopoulos W."/>
            <person name="Labutti K."/>
            <person name="Pangilinan J."/>
            <person name="Floch G.L."/>
            <person name="Makela M.R."/>
            <person name="Henrissat B."/>
            <person name="Grigoriev I.V."/>
            <person name="Crouch J.A."/>
            <person name="De Vries R.P."/>
            <person name="Sukno S.A."/>
            <person name="Thon M.R."/>
        </authorList>
    </citation>
    <scope>NUCLEOTIDE SEQUENCE</scope>
    <source>
        <strain evidence="2">CBS 112980</strain>
    </source>
</reference>
<gene>
    <name evidence="2" type="ORF">BDZ83DRAFT_622211</name>
</gene>
<proteinExistence type="predicted"/>
<dbReference type="PROSITE" id="PS51257">
    <property type="entry name" value="PROKAR_LIPOPROTEIN"/>
    <property type="match status" value="1"/>
</dbReference>
<feature type="non-terminal residue" evidence="2">
    <location>
        <position position="93"/>
    </location>
</feature>
<feature type="chain" id="PRO_5042055754" description="Secreted protein" evidence="1">
    <location>
        <begin position="30"/>
        <end position="93"/>
    </location>
</feature>
<evidence type="ECO:0000256" key="1">
    <source>
        <dbReference type="SAM" id="SignalP"/>
    </source>
</evidence>
<protein>
    <recommendedName>
        <fullName evidence="4">Secreted protein</fullName>
    </recommendedName>
</protein>
<feature type="signal peptide" evidence="1">
    <location>
        <begin position="1"/>
        <end position="29"/>
    </location>
</feature>
<name>A0AAD8UK20_GLOAC</name>
<keyword evidence="3" id="KW-1185">Reference proteome</keyword>
<dbReference type="Proteomes" id="UP001244207">
    <property type="component" value="Unassembled WGS sequence"/>
</dbReference>
<comment type="caution">
    <text evidence="2">The sequence shown here is derived from an EMBL/GenBank/DDBJ whole genome shotgun (WGS) entry which is preliminary data.</text>
</comment>
<evidence type="ECO:0000313" key="2">
    <source>
        <dbReference type="EMBL" id="KAK1724683.1"/>
    </source>
</evidence>
<organism evidence="2 3">
    <name type="scientific">Glomerella acutata</name>
    <name type="common">Colletotrichum acutatum</name>
    <dbReference type="NCBI Taxonomy" id="27357"/>
    <lineage>
        <taxon>Eukaryota</taxon>
        <taxon>Fungi</taxon>
        <taxon>Dikarya</taxon>
        <taxon>Ascomycota</taxon>
        <taxon>Pezizomycotina</taxon>
        <taxon>Sordariomycetes</taxon>
        <taxon>Hypocreomycetidae</taxon>
        <taxon>Glomerellales</taxon>
        <taxon>Glomerellaceae</taxon>
        <taxon>Colletotrichum</taxon>
        <taxon>Colletotrichum acutatum species complex</taxon>
    </lineage>
</organism>
<evidence type="ECO:0000313" key="3">
    <source>
        <dbReference type="Proteomes" id="UP001244207"/>
    </source>
</evidence>
<dbReference type="RefSeq" id="XP_060364738.1">
    <property type="nucleotide sequence ID" value="XM_060508318.1"/>
</dbReference>
<sequence>MKHCTTSQSWYDMGKFLVLVSCLCPSATAGCSICREVFLVPTCYSSHILKAENVELVHNYFLELARLPVVPYHHLKYIPQYRSHWWREALRSV</sequence>
<accession>A0AAD8UK20</accession>
<dbReference type="AlphaFoldDB" id="A0AAD8UK20"/>
<dbReference type="EMBL" id="JAHMHS010000049">
    <property type="protein sequence ID" value="KAK1724683.1"/>
    <property type="molecule type" value="Genomic_DNA"/>
</dbReference>
<dbReference type="GeneID" id="85392217"/>
<keyword evidence="1" id="KW-0732">Signal</keyword>